<dbReference type="GO" id="GO:0007059">
    <property type="term" value="P:chromosome segregation"/>
    <property type="evidence" value="ECO:0007669"/>
    <property type="project" value="UniProtKB-KW"/>
</dbReference>
<dbReference type="GO" id="GO:0031080">
    <property type="term" value="C:nuclear pore outer ring"/>
    <property type="evidence" value="ECO:0007669"/>
    <property type="project" value="TreeGrafter"/>
</dbReference>
<dbReference type="GO" id="GO:0051301">
    <property type="term" value="P:cell division"/>
    <property type="evidence" value="ECO:0007669"/>
    <property type="project" value="UniProtKB-KW"/>
</dbReference>
<protein>
    <submittedName>
        <fullName evidence="21">SEH1-like (S. cerevisiae)</fullName>
    </submittedName>
</protein>
<comment type="subcellular location">
    <subcellularLocation>
        <location evidence="3">Chromosome</location>
        <location evidence="3">Centromere</location>
        <location evidence="3">Kinetochore</location>
    </subcellularLocation>
    <subcellularLocation>
        <location evidence="4">Lysosome membrane</location>
    </subcellularLocation>
    <subcellularLocation>
        <location evidence="2">Nucleus</location>
        <location evidence="2">Nuclear pore complex</location>
    </subcellularLocation>
</comment>
<keyword evidence="22" id="KW-1185">Reference proteome</keyword>
<evidence type="ECO:0000256" key="7">
    <source>
        <dbReference type="ARBA" id="ARBA00022574"/>
    </source>
</evidence>
<dbReference type="InterPro" id="IPR036322">
    <property type="entry name" value="WD40_repeat_dom_sf"/>
</dbReference>
<keyword evidence="14" id="KW-0811">Translocation</keyword>
<evidence type="ECO:0000256" key="20">
    <source>
        <dbReference type="PROSITE-ProRule" id="PRU00221"/>
    </source>
</evidence>
<dbReference type="GO" id="GO:0034198">
    <property type="term" value="P:cellular response to amino acid starvation"/>
    <property type="evidence" value="ECO:0007669"/>
    <property type="project" value="TreeGrafter"/>
</dbReference>
<dbReference type="GO" id="GO:0005765">
    <property type="term" value="C:lysosomal membrane"/>
    <property type="evidence" value="ECO:0007669"/>
    <property type="project" value="UniProtKB-SubCell"/>
</dbReference>
<keyword evidence="12" id="KW-0995">Kinetochore</keyword>
<evidence type="ECO:0000256" key="10">
    <source>
        <dbReference type="ARBA" id="ARBA00022776"/>
    </source>
</evidence>
<dbReference type="Gene3D" id="2.130.10.10">
    <property type="entry name" value="YVTN repeat-like/Quinoprotein amine dehydrogenase"/>
    <property type="match status" value="1"/>
</dbReference>
<dbReference type="SUPFAM" id="SSF50978">
    <property type="entry name" value="WD40 repeat-like"/>
    <property type="match status" value="1"/>
</dbReference>
<evidence type="ECO:0000256" key="11">
    <source>
        <dbReference type="ARBA" id="ARBA00022829"/>
    </source>
</evidence>
<evidence type="ECO:0000256" key="6">
    <source>
        <dbReference type="ARBA" id="ARBA00022448"/>
    </source>
</evidence>
<keyword evidence="15" id="KW-0509">mRNA transport</keyword>
<reference evidence="21" key="1">
    <citation type="submission" date="2025-08" db="UniProtKB">
        <authorList>
            <consortium name="Ensembl"/>
        </authorList>
    </citation>
    <scope>IDENTIFICATION</scope>
</reference>
<dbReference type="Pfam" id="PF00400">
    <property type="entry name" value="WD40"/>
    <property type="match status" value="4"/>
</dbReference>
<keyword evidence="8" id="KW-0132">Cell division</keyword>
<proteinExistence type="inferred from homology"/>
<evidence type="ECO:0000313" key="21">
    <source>
        <dbReference type="Ensembl" id="ENSHBUP00000017933.1"/>
    </source>
</evidence>
<keyword evidence="9" id="KW-0677">Repeat</keyword>
<keyword evidence="11" id="KW-0159">Chromosome partition</keyword>
<dbReference type="GO" id="GO:1904263">
    <property type="term" value="P:positive regulation of TORC1 signaling"/>
    <property type="evidence" value="ECO:0007669"/>
    <property type="project" value="TreeGrafter"/>
</dbReference>
<dbReference type="PANTHER" id="PTHR11024">
    <property type="entry name" value="NUCLEAR PORE COMPLEX PROTEIN SEC13 / SEH1 FAMILY MEMBER"/>
    <property type="match status" value="1"/>
</dbReference>
<dbReference type="InterPro" id="IPR001680">
    <property type="entry name" value="WD40_rpt"/>
</dbReference>
<evidence type="ECO:0000256" key="19">
    <source>
        <dbReference type="ARBA" id="ARBA00023328"/>
    </source>
</evidence>
<evidence type="ECO:0000256" key="16">
    <source>
        <dbReference type="ARBA" id="ARBA00023228"/>
    </source>
</evidence>
<keyword evidence="6" id="KW-0813">Transport</keyword>
<evidence type="ECO:0000256" key="15">
    <source>
        <dbReference type="ARBA" id="ARBA00023132"/>
    </source>
</evidence>
<comment type="similarity">
    <text evidence="5">Belongs to the WD repeat SEC13 family.</text>
</comment>
<dbReference type="Ensembl" id="ENSHBUT00000034881.1">
    <property type="protein sequence ID" value="ENSHBUP00000017933.1"/>
    <property type="gene ID" value="ENSHBUG00000020222.1"/>
</dbReference>
<evidence type="ECO:0000256" key="17">
    <source>
        <dbReference type="ARBA" id="ARBA00023242"/>
    </source>
</evidence>
<evidence type="ECO:0000313" key="22">
    <source>
        <dbReference type="Proteomes" id="UP000264840"/>
    </source>
</evidence>
<evidence type="ECO:0000256" key="3">
    <source>
        <dbReference type="ARBA" id="ARBA00004629"/>
    </source>
</evidence>
<keyword evidence="15" id="KW-0906">Nuclear pore complex</keyword>
<keyword evidence="19" id="KW-0137">Centromere</keyword>
<sequence>MFVARSIAADHKDLIHDVSYDFHGRRMATCSSDQSVKVWDKSENGEWHCTASWKTHSGSVWRVTWAHPEFGQVLASCSFDRTAAVWEEIVGESNDKQRGLSHWIKRTTLVDSRTSVTDVKFAPKHMGLMLTTCSADGVVRIYEAPDVMNLSQWSLQHEISCKLSCSCISWNPSRLDCRFTLYFNIYLFKRKYAKAETLMTVTDAVHDIAFAPNLGRSFHVLAIATKDVRIFKLVPMRKESTSTGPTKFEVQIVAQFDNHNSQVWRVSWNITSTLLASSGDDGCVRLWKANYMDNWKCTGILKGDGSPLTGSSGQPSAMSTVLGLARELPLLLPCGS</sequence>
<dbReference type="GO" id="GO:0035859">
    <property type="term" value="C:Seh1-associated complex"/>
    <property type="evidence" value="ECO:0007669"/>
    <property type="project" value="TreeGrafter"/>
</dbReference>
<dbReference type="PANTHER" id="PTHR11024:SF3">
    <property type="entry name" value="NUCLEOPORIN SEH1"/>
    <property type="match status" value="1"/>
</dbReference>
<dbReference type="PRINTS" id="PR00320">
    <property type="entry name" value="GPROTEINBRPT"/>
</dbReference>
<evidence type="ECO:0000256" key="2">
    <source>
        <dbReference type="ARBA" id="ARBA00004567"/>
    </source>
</evidence>
<name>A0A3Q2VYU3_HAPBU</name>
<keyword evidence="10" id="KW-0498">Mitosis</keyword>
<evidence type="ECO:0000256" key="14">
    <source>
        <dbReference type="ARBA" id="ARBA00023010"/>
    </source>
</evidence>
<keyword evidence="17" id="KW-0539">Nucleus</keyword>
<comment type="function">
    <text evidence="1">Component of the Nup107-160 subcomplex of the nuclear pore complex (NPC). The Nup107-160 subcomplex is required for the assembly of a functional NPC. The Nup107-160 subcomplex is also required for normal kinetochore microtubule attachment, mitotic progression and chromosome segregation. This subunit plays a role in recruitment of the Nup107-160 subcomplex to the kinetochore.</text>
</comment>
<feature type="repeat" description="WD" evidence="20">
    <location>
        <begin position="256"/>
        <end position="288"/>
    </location>
</feature>
<reference evidence="21" key="2">
    <citation type="submission" date="2025-09" db="UniProtKB">
        <authorList>
            <consortium name="Ensembl"/>
        </authorList>
    </citation>
    <scope>IDENTIFICATION</scope>
</reference>
<accession>A0A3Q2VYU3</accession>
<dbReference type="PROSITE" id="PS50294">
    <property type="entry name" value="WD_REPEATS_REGION"/>
    <property type="match status" value="2"/>
</dbReference>
<dbReference type="AlphaFoldDB" id="A0A3Q2VYU3"/>
<dbReference type="GO" id="GO:0015031">
    <property type="term" value="P:protein transport"/>
    <property type="evidence" value="ECO:0007669"/>
    <property type="project" value="UniProtKB-KW"/>
</dbReference>
<organism evidence="21 22">
    <name type="scientific">Haplochromis burtoni</name>
    <name type="common">Burton's mouthbrooder</name>
    <name type="synonym">Chromis burtoni</name>
    <dbReference type="NCBI Taxonomy" id="8153"/>
    <lineage>
        <taxon>Eukaryota</taxon>
        <taxon>Metazoa</taxon>
        <taxon>Chordata</taxon>
        <taxon>Craniata</taxon>
        <taxon>Vertebrata</taxon>
        <taxon>Euteleostomi</taxon>
        <taxon>Actinopterygii</taxon>
        <taxon>Neopterygii</taxon>
        <taxon>Teleostei</taxon>
        <taxon>Neoteleostei</taxon>
        <taxon>Acanthomorphata</taxon>
        <taxon>Ovalentaria</taxon>
        <taxon>Cichlomorphae</taxon>
        <taxon>Cichliformes</taxon>
        <taxon>Cichlidae</taxon>
        <taxon>African cichlids</taxon>
        <taxon>Pseudocrenilabrinae</taxon>
        <taxon>Haplochromini</taxon>
        <taxon>Haplochromis</taxon>
    </lineage>
</organism>
<dbReference type="SMART" id="SM00320">
    <property type="entry name" value="WD40"/>
    <property type="match status" value="4"/>
</dbReference>
<evidence type="ECO:0000256" key="5">
    <source>
        <dbReference type="ARBA" id="ARBA00010102"/>
    </source>
</evidence>
<evidence type="ECO:0000256" key="13">
    <source>
        <dbReference type="ARBA" id="ARBA00022927"/>
    </source>
</evidence>
<evidence type="ECO:0000256" key="18">
    <source>
        <dbReference type="ARBA" id="ARBA00023306"/>
    </source>
</evidence>
<dbReference type="GO" id="GO:0000776">
    <property type="term" value="C:kinetochore"/>
    <property type="evidence" value="ECO:0007669"/>
    <property type="project" value="UniProtKB-KW"/>
</dbReference>
<feature type="repeat" description="WD" evidence="20">
    <location>
        <begin position="8"/>
        <end position="40"/>
    </location>
</feature>
<evidence type="ECO:0000256" key="12">
    <source>
        <dbReference type="ARBA" id="ARBA00022838"/>
    </source>
</evidence>
<dbReference type="InterPro" id="IPR037363">
    <property type="entry name" value="Sec13/Seh1_fam"/>
</dbReference>
<keyword evidence="7 20" id="KW-0853">WD repeat</keyword>
<keyword evidence="16" id="KW-0458">Lysosome</keyword>
<dbReference type="PROSITE" id="PS50082">
    <property type="entry name" value="WD_REPEATS_2"/>
    <property type="match status" value="2"/>
</dbReference>
<dbReference type="InterPro" id="IPR015943">
    <property type="entry name" value="WD40/YVTN_repeat-like_dom_sf"/>
</dbReference>
<keyword evidence="13" id="KW-0653">Protein transport</keyword>
<evidence type="ECO:0000256" key="1">
    <source>
        <dbReference type="ARBA" id="ARBA00002483"/>
    </source>
</evidence>
<keyword evidence="18" id="KW-0131">Cell cycle</keyword>
<dbReference type="InterPro" id="IPR020472">
    <property type="entry name" value="WD40_PAC1"/>
</dbReference>
<dbReference type="Proteomes" id="UP000264840">
    <property type="component" value="Unplaced"/>
</dbReference>
<dbReference type="FunFam" id="2.130.10.10:FF:000063">
    <property type="entry name" value="SEH1 like nucleoporin"/>
    <property type="match status" value="1"/>
</dbReference>
<dbReference type="GO" id="GO:0005198">
    <property type="term" value="F:structural molecule activity"/>
    <property type="evidence" value="ECO:0007669"/>
    <property type="project" value="InterPro"/>
</dbReference>
<dbReference type="GeneTree" id="ENSGT00940000153393"/>
<evidence type="ECO:0000256" key="9">
    <source>
        <dbReference type="ARBA" id="ARBA00022737"/>
    </source>
</evidence>
<evidence type="ECO:0000256" key="4">
    <source>
        <dbReference type="ARBA" id="ARBA00004656"/>
    </source>
</evidence>
<evidence type="ECO:0000256" key="8">
    <source>
        <dbReference type="ARBA" id="ARBA00022618"/>
    </source>
</evidence>